<proteinExistence type="predicted"/>
<evidence type="ECO:0000259" key="2">
    <source>
        <dbReference type="Pfam" id="PF09335"/>
    </source>
</evidence>
<dbReference type="PANTHER" id="PTHR42709:SF2">
    <property type="entry name" value="INNER MEMBRANE PROTEIN YOHD"/>
    <property type="match status" value="1"/>
</dbReference>
<dbReference type="RefSeq" id="WP_062150588.1">
    <property type="nucleotide sequence ID" value="NZ_CP012373.2"/>
</dbReference>
<keyword evidence="1" id="KW-1133">Transmembrane helix</keyword>
<feature type="transmembrane region" description="Helical" evidence="1">
    <location>
        <begin position="156"/>
        <end position="175"/>
    </location>
</feature>
<dbReference type="InterPro" id="IPR051311">
    <property type="entry name" value="DedA_domain"/>
</dbReference>
<keyword evidence="1" id="KW-0472">Membrane</keyword>
<feature type="transmembrane region" description="Helical" evidence="1">
    <location>
        <begin position="12"/>
        <end position="35"/>
    </location>
</feature>
<accession>A0A2N9YIQ6</accession>
<sequence length="206" mass="23870">MDLEHLIIEYGYLAIFIGTFLEGETIVVLGGIAAHMGLLDLPFVALTAFLGSFMGDQLFFQIGRIGGKHLLATRPVWQERIDYIDELLHHYRSWLILTFRFYYGLRNIIPFALGTMTVSFKQFFTLNFIGAIIWAIILSSLGYLFGQAFEVFLEKYQLPAIMIIVLVLAFILYIIKRQTKKKIIHKIEMEHHHTDHHDNTDDNKPH</sequence>
<dbReference type="KEGG" id="blep:AL038_06295"/>
<evidence type="ECO:0000256" key="1">
    <source>
        <dbReference type="SAM" id="Phobius"/>
    </source>
</evidence>
<dbReference type="STRING" id="288004.AL038_06295"/>
<dbReference type="EMBL" id="CP018889">
    <property type="protein sequence ID" value="AUI70408.1"/>
    <property type="molecule type" value="Genomic_DNA"/>
</dbReference>
<evidence type="ECO:0000313" key="3">
    <source>
        <dbReference type="EMBL" id="AUI70408.1"/>
    </source>
</evidence>
<keyword evidence="4" id="KW-1185">Reference proteome</keyword>
<dbReference type="Pfam" id="PF09335">
    <property type="entry name" value="VTT_dom"/>
    <property type="match status" value="1"/>
</dbReference>
<dbReference type="PANTHER" id="PTHR42709">
    <property type="entry name" value="ALKALINE PHOSPHATASE LIKE PROTEIN"/>
    <property type="match status" value="1"/>
</dbReference>
<organism evidence="3 4">
    <name type="scientific">Beggiatoa leptomitoformis</name>
    <dbReference type="NCBI Taxonomy" id="288004"/>
    <lineage>
        <taxon>Bacteria</taxon>
        <taxon>Pseudomonadati</taxon>
        <taxon>Pseudomonadota</taxon>
        <taxon>Gammaproteobacteria</taxon>
        <taxon>Thiotrichales</taxon>
        <taxon>Thiotrichaceae</taxon>
        <taxon>Beggiatoa</taxon>
    </lineage>
</organism>
<dbReference type="Proteomes" id="UP000234271">
    <property type="component" value="Chromosome"/>
</dbReference>
<name>A0A2N9YIQ6_9GAMM</name>
<keyword evidence="1" id="KW-0812">Transmembrane</keyword>
<gene>
    <name evidence="3" type="ORF">BLE401_18010</name>
</gene>
<feature type="transmembrane region" description="Helical" evidence="1">
    <location>
        <begin position="41"/>
        <end position="60"/>
    </location>
</feature>
<feature type="transmembrane region" description="Helical" evidence="1">
    <location>
        <begin position="123"/>
        <end position="144"/>
    </location>
</feature>
<evidence type="ECO:0000313" key="4">
    <source>
        <dbReference type="Proteomes" id="UP000234271"/>
    </source>
</evidence>
<dbReference type="InterPro" id="IPR032816">
    <property type="entry name" value="VTT_dom"/>
</dbReference>
<dbReference type="OrthoDB" id="948134at2"/>
<feature type="domain" description="VTT" evidence="2">
    <location>
        <begin position="23"/>
        <end position="143"/>
    </location>
</feature>
<reference evidence="4" key="1">
    <citation type="submission" date="2016-12" db="EMBL/GenBank/DDBJ databases">
        <title>Complete Genome Sequence of Beggiatoa leptomitiformis D-401.</title>
        <authorList>
            <person name="Fomenkov A."/>
            <person name="Vincze T."/>
            <person name="Grabovich M."/>
            <person name="Anton B.P."/>
            <person name="Dubinina G."/>
            <person name="Orlova M."/>
            <person name="Belousova E."/>
            <person name="Roberts R.J."/>
        </authorList>
    </citation>
    <scope>NUCLEOTIDE SEQUENCE [LARGE SCALE GENOMIC DNA]</scope>
    <source>
        <strain evidence="4">D-401</strain>
    </source>
</reference>
<protein>
    <submittedName>
        <fullName evidence="3">DedA family protein</fullName>
    </submittedName>
</protein>
<dbReference type="AlphaFoldDB" id="A0A2N9YIQ6"/>
<dbReference type="GO" id="GO:0005886">
    <property type="term" value="C:plasma membrane"/>
    <property type="evidence" value="ECO:0007669"/>
    <property type="project" value="UniProtKB-ARBA"/>
</dbReference>